<reference evidence="1" key="1">
    <citation type="journal article" date="2023" name="Mol. Ecol. Resour.">
        <title>Chromosome-level genome assembly of a triploid poplar Populus alba 'Berolinensis'.</title>
        <authorList>
            <person name="Chen S."/>
            <person name="Yu Y."/>
            <person name="Wang X."/>
            <person name="Wang S."/>
            <person name="Zhang T."/>
            <person name="Zhou Y."/>
            <person name="He R."/>
            <person name="Meng N."/>
            <person name="Wang Y."/>
            <person name="Liu W."/>
            <person name="Liu Z."/>
            <person name="Liu J."/>
            <person name="Guo Q."/>
            <person name="Huang H."/>
            <person name="Sederoff R.R."/>
            <person name="Wang G."/>
            <person name="Qu G."/>
            <person name="Chen S."/>
        </authorList>
    </citation>
    <scope>NUCLEOTIDE SEQUENCE</scope>
    <source>
        <strain evidence="1">SC-2020</strain>
    </source>
</reference>
<accession>A0AAD6L7F1</accession>
<keyword evidence="2" id="KW-1185">Reference proteome</keyword>
<evidence type="ECO:0000313" key="2">
    <source>
        <dbReference type="Proteomes" id="UP001164929"/>
    </source>
</evidence>
<dbReference type="AlphaFoldDB" id="A0AAD6L7F1"/>
<gene>
    <name evidence="1" type="ORF">NC653_040533</name>
</gene>
<proteinExistence type="predicted"/>
<comment type="caution">
    <text evidence="1">The sequence shown here is derived from an EMBL/GenBank/DDBJ whole genome shotgun (WGS) entry which is preliminary data.</text>
</comment>
<name>A0AAD6L7F1_9ROSI</name>
<sequence>MRSTISHSLFHYIPLFTIFRRGGDHDGEWIILVHLVACSRIH</sequence>
<dbReference type="Proteomes" id="UP001164929">
    <property type="component" value="Chromosome 19"/>
</dbReference>
<organism evidence="1 2">
    <name type="scientific">Populus alba x Populus x berolinensis</name>
    <dbReference type="NCBI Taxonomy" id="444605"/>
    <lineage>
        <taxon>Eukaryota</taxon>
        <taxon>Viridiplantae</taxon>
        <taxon>Streptophyta</taxon>
        <taxon>Embryophyta</taxon>
        <taxon>Tracheophyta</taxon>
        <taxon>Spermatophyta</taxon>
        <taxon>Magnoliopsida</taxon>
        <taxon>eudicotyledons</taxon>
        <taxon>Gunneridae</taxon>
        <taxon>Pentapetalae</taxon>
        <taxon>rosids</taxon>
        <taxon>fabids</taxon>
        <taxon>Malpighiales</taxon>
        <taxon>Salicaceae</taxon>
        <taxon>Saliceae</taxon>
        <taxon>Populus</taxon>
    </lineage>
</organism>
<dbReference type="EMBL" id="JAQIZT010000019">
    <property type="protein sequence ID" value="KAJ6951178.1"/>
    <property type="molecule type" value="Genomic_DNA"/>
</dbReference>
<evidence type="ECO:0000313" key="1">
    <source>
        <dbReference type="EMBL" id="KAJ6951178.1"/>
    </source>
</evidence>
<protein>
    <submittedName>
        <fullName evidence="1">Uncharacterized protein</fullName>
    </submittedName>
</protein>